<evidence type="ECO:0000256" key="4">
    <source>
        <dbReference type="ARBA" id="ARBA00082491"/>
    </source>
</evidence>
<dbReference type="Proteomes" id="UP001497457">
    <property type="component" value="Chromosome 30rd"/>
</dbReference>
<name>A0ABC9CZE5_9POAL</name>
<keyword evidence="1" id="KW-0479">Metal-binding</keyword>
<evidence type="ECO:0000256" key="1">
    <source>
        <dbReference type="ARBA" id="ARBA00022723"/>
    </source>
</evidence>
<dbReference type="Pfam" id="PF02298">
    <property type="entry name" value="Cu_bind_like"/>
    <property type="match status" value="1"/>
</dbReference>
<dbReference type="EMBL" id="OZ075140">
    <property type="protein sequence ID" value="CAL5028261.1"/>
    <property type="molecule type" value="Genomic_DNA"/>
</dbReference>
<feature type="domain" description="Phytocyanin" evidence="5">
    <location>
        <begin position="52"/>
        <end position="148"/>
    </location>
</feature>
<evidence type="ECO:0000259" key="5">
    <source>
        <dbReference type="PROSITE" id="PS51485"/>
    </source>
</evidence>
<protein>
    <recommendedName>
        <fullName evidence="4">Plantacyanin</fullName>
    </recommendedName>
</protein>
<keyword evidence="2" id="KW-0186">Copper</keyword>
<dbReference type="PROSITE" id="PS51485">
    <property type="entry name" value="PHYTOCYANIN"/>
    <property type="match status" value="1"/>
</dbReference>
<organism evidence="6 7">
    <name type="scientific">Urochloa decumbens</name>
    <dbReference type="NCBI Taxonomy" id="240449"/>
    <lineage>
        <taxon>Eukaryota</taxon>
        <taxon>Viridiplantae</taxon>
        <taxon>Streptophyta</taxon>
        <taxon>Embryophyta</taxon>
        <taxon>Tracheophyta</taxon>
        <taxon>Spermatophyta</taxon>
        <taxon>Magnoliopsida</taxon>
        <taxon>Liliopsida</taxon>
        <taxon>Poales</taxon>
        <taxon>Poaceae</taxon>
        <taxon>PACMAD clade</taxon>
        <taxon>Panicoideae</taxon>
        <taxon>Panicodae</taxon>
        <taxon>Paniceae</taxon>
        <taxon>Melinidinae</taxon>
        <taxon>Urochloa</taxon>
    </lineage>
</organism>
<reference evidence="6 7" key="2">
    <citation type="submission" date="2024-10" db="EMBL/GenBank/DDBJ databases">
        <authorList>
            <person name="Ryan C."/>
        </authorList>
    </citation>
    <scope>NUCLEOTIDE SEQUENCE [LARGE SCALE GENOMIC DNA]</scope>
</reference>
<proteinExistence type="predicted"/>
<dbReference type="PANTHER" id="PTHR33021:SF424">
    <property type="entry name" value="BASIC BLUE PROTEIN"/>
    <property type="match status" value="1"/>
</dbReference>
<dbReference type="GO" id="GO:0046872">
    <property type="term" value="F:metal ion binding"/>
    <property type="evidence" value="ECO:0007669"/>
    <property type="project" value="UniProtKB-KW"/>
</dbReference>
<dbReference type="Gene3D" id="2.60.40.420">
    <property type="entry name" value="Cupredoxins - blue copper proteins"/>
    <property type="match status" value="1"/>
</dbReference>
<evidence type="ECO:0000256" key="3">
    <source>
        <dbReference type="ARBA" id="ARBA00023157"/>
    </source>
</evidence>
<gene>
    <name evidence="6" type="ORF">URODEC1_LOCUS79804</name>
</gene>
<evidence type="ECO:0000313" key="7">
    <source>
        <dbReference type="Proteomes" id="UP001497457"/>
    </source>
</evidence>
<dbReference type="SUPFAM" id="SSF49503">
    <property type="entry name" value="Cupredoxins"/>
    <property type="match status" value="1"/>
</dbReference>
<sequence length="149" mass="16457">MFVVVERDMLTIPVQLRMAQGSSCCSRKILVLFLCIMVFARERGTAVAECSREWPVGDNAGWSFGVLGWPNYKPFKTGDVLLFEYTKGAHNVVQVNAEQYSLCKVPANAPVWNSGNDRVTLARGVSFYISGFPGDCEKGMKIAVTGREP</sequence>
<dbReference type="CDD" id="cd11013">
    <property type="entry name" value="Plantacyanin"/>
    <property type="match status" value="1"/>
</dbReference>
<evidence type="ECO:0000256" key="2">
    <source>
        <dbReference type="ARBA" id="ARBA00023008"/>
    </source>
</evidence>
<dbReference type="PANTHER" id="PTHR33021">
    <property type="entry name" value="BLUE COPPER PROTEIN"/>
    <property type="match status" value="1"/>
</dbReference>
<dbReference type="FunFam" id="2.60.40.420:FF:000013">
    <property type="entry name" value="basic blue protein-like"/>
    <property type="match status" value="1"/>
</dbReference>
<dbReference type="InterPro" id="IPR008972">
    <property type="entry name" value="Cupredoxin"/>
</dbReference>
<keyword evidence="7" id="KW-1185">Reference proteome</keyword>
<reference evidence="7" key="1">
    <citation type="submission" date="2024-06" db="EMBL/GenBank/DDBJ databases">
        <authorList>
            <person name="Ryan C."/>
        </authorList>
    </citation>
    <scope>NUCLEOTIDE SEQUENCE [LARGE SCALE GENOMIC DNA]</scope>
</reference>
<dbReference type="InterPro" id="IPR003245">
    <property type="entry name" value="Phytocyanin_dom"/>
</dbReference>
<dbReference type="InterPro" id="IPR039391">
    <property type="entry name" value="Phytocyanin-like"/>
</dbReference>
<dbReference type="InterPro" id="IPR041844">
    <property type="entry name" value="Plantacyanin"/>
</dbReference>
<evidence type="ECO:0000313" key="6">
    <source>
        <dbReference type="EMBL" id="CAL5028261.1"/>
    </source>
</evidence>
<accession>A0ABC9CZE5</accession>
<dbReference type="AlphaFoldDB" id="A0ABC9CZE5"/>
<keyword evidence="3" id="KW-1015">Disulfide bond</keyword>